<keyword evidence="9" id="KW-1185">Reference proteome</keyword>
<dbReference type="UniPathway" id="UPA00070">
    <property type="reaction ID" value="UER00119"/>
</dbReference>
<evidence type="ECO:0000256" key="6">
    <source>
        <dbReference type="HAMAP-Rule" id="MF_01208"/>
    </source>
</evidence>
<proteinExistence type="inferred from homology"/>
<organism evidence="8 9">
    <name type="scientific">Enterococcus sulfureus ATCC 49903</name>
    <dbReference type="NCBI Taxonomy" id="1140003"/>
    <lineage>
        <taxon>Bacteria</taxon>
        <taxon>Bacillati</taxon>
        <taxon>Bacillota</taxon>
        <taxon>Bacilli</taxon>
        <taxon>Lactobacillales</taxon>
        <taxon>Enterococcaceae</taxon>
        <taxon>Enterococcus</taxon>
    </lineage>
</organism>
<feature type="binding site" evidence="6">
    <location>
        <position position="105"/>
    </location>
    <ligand>
        <name>5-phospho-alpha-D-ribose 1-diphosphate</name>
        <dbReference type="ChEBI" id="CHEBI:58017"/>
        <note>ligand shared between dimeric partners</note>
    </ligand>
</feature>
<accession>S0L5Q1</accession>
<evidence type="ECO:0000256" key="1">
    <source>
        <dbReference type="ARBA" id="ARBA00004889"/>
    </source>
</evidence>
<dbReference type="CDD" id="cd06223">
    <property type="entry name" value="PRTases_typeI"/>
    <property type="match status" value="1"/>
</dbReference>
<evidence type="ECO:0000313" key="9">
    <source>
        <dbReference type="Proteomes" id="UP000015961"/>
    </source>
</evidence>
<sequence length="217" mass="23844">MMNQTVEQTIAKGLLDIKAVSLSPTEPFTWASGIKSPIYCDNRLTMSYPEFRTQIAKELAKKIKAAFPDVQMIAGTATAGIPHAAFIAQELELPMSYIRSKPKGHGKTKQVEGKLEVGTKVVVIEDLISTGGSVLEACKAARNEGADVLGVAAIFTYELTQATTRFDEAHCPLITLTDYTTLIEVAKEYQQITSQEHALLETFKQDPEHWNKSGELK</sequence>
<comment type="pathway">
    <text evidence="1 6">Pyrimidine metabolism; UMP biosynthesis via de novo pathway; UMP from orotate: step 1/2.</text>
</comment>
<comment type="cofactor">
    <cofactor evidence="6">
        <name>Mg(2+)</name>
        <dbReference type="ChEBI" id="CHEBI:18420"/>
    </cofactor>
</comment>
<evidence type="ECO:0000313" key="8">
    <source>
        <dbReference type="EMBL" id="EOT83936.1"/>
    </source>
</evidence>
<dbReference type="InterPro" id="IPR023031">
    <property type="entry name" value="OPRT"/>
</dbReference>
<comment type="catalytic activity">
    <reaction evidence="6">
        <text>orotidine 5'-phosphate + diphosphate = orotate + 5-phospho-alpha-D-ribose 1-diphosphate</text>
        <dbReference type="Rhea" id="RHEA:10380"/>
        <dbReference type="ChEBI" id="CHEBI:30839"/>
        <dbReference type="ChEBI" id="CHEBI:33019"/>
        <dbReference type="ChEBI" id="CHEBI:57538"/>
        <dbReference type="ChEBI" id="CHEBI:58017"/>
        <dbReference type="EC" id="2.4.2.10"/>
    </reaction>
</comment>
<comment type="function">
    <text evidence="6">Catalyzes the transfer of a ribosyl phosphate group from 5-phosphoribose 1-diphosphate to orotate, leading to the formation of orotidine monophosphate (OMP).</text>
</comment>
<dbReference type="AlphaFoldDB" id="S0L5Q1"/>
<comment type="caution">
    <text evidence="6">Lacks conserved residue(s) required for the propagation of feature annotation.</text>
</comment>
<evidence type="ECO:0000256" key="2">
    <source>
        <dbReference type="ARBA" id="ARBA00011971"/>
    </source>
</evidence>
<keyword evidence="3 6" id="KW-0328">Glycosyltransferase</keyword>
<dbReference type="InterPro" id="IPR004467">
    <property type="entry name" value="Or_phspho_trans_dom"/>
</dbReference>
<dbReference type="Pfam" id="PF00156">
    <property type="entry name" value="Pribosyltran"/>
    <property type="match status" value="1"/>
</dbReference>
<dbReference type="InterPro" id="IPR000836">
    <property type="entry name" value="PRTase_dom"/>
</dbReference>
<comment type="subunit">
    <text evidence="6">Homodimer.</text>
</comment>
<feature type="binding site" evidence="6">
    <location>
        <position position="129"/>
    </location>
    <ligand>
        <name>orotate</name>
        <dbReference type="ChEBI" id="CHEBI:30839"/>
    </ligand>
</feature>
<dbReference type="GO" id="GO:0000287">
    <property type="term" value="F:magnesium ion binding"/>
    <property type="evidence" value="ECO:0007669"/>
    <property type="project" value="UniProtKB-UniRule"/>
</dbReference>
<dbReference type="Gene3D" id="3.40.50.2020">
    <property type="match status" value="1"/>
</dbReference>
<keyword evidence="5 6" id="KW-0665">Pyrimidine biosynthesis</keyword>
<dbReference type="RefSeq" id="WP_016185469.1">
    <property type="nucleotide sequence ID" value="NZ_ASWO01000005.1"/>
</dbReference>
<dbReference type="InterPro" id="IPR029057">
    <property type="entry name" value="PRTase-like"/>
</dbReference>
<dbReference type="HAMAP" id="MF_01208">
    <property type="entry name" value="PyrE"/>
    <property type="match status" value="1"/>
</dbReference>
<dbReference type="PANTHER" id="PTHR19278:SF9">
    <property type="entry name" value="URIDINE 5'-MONOPHOSPHATE SYNTHASE"/>
    <property type="match status" value="1"/>
</dbReference>
<comment type="similarity">
    <text evidence="6">Belongs to the purine/pyrimidine phosphoribosyltransferase family. PyrE subfamily.</text>
</comment>
<dbReference type="EC" id="2.4.2.10" evidence="2 6"/>
<evidence type="ECO:0000256" key="3">
    <source>
        <dbReference type="ARBA" id="ARBA00022676"/>
    </source>
</evidence>
<dbReference type="PATRIC" id="fig|1140003.3.peg.974"/>
<dbReference type="PANTHER" id="PTHR19278">
    <property type="entry name" value="OROTATE PHOSPHORIBOSYLTRANSFERASE"/>
    <property type="match status" value="1"/>
</dbReference>
<feature type="binding site" evidence="6">
    <location>
        <position position="99"/>
    </location>
    <ligand>
        <name>5-phospho-alpha-D-ribose 1-diphosphate</name>
        <dbReference type="ChEBI" id="CHEBI:58017"/>
        <note>ligand shared between dimeric partners</note>
    </ligand>
</feature>
<dbReference type="GO" id="GO:0019856">
    <property type="term" value="P:pyrimidine nucleobase biosynthetic process"/>
    <property type="evidence" value="ECO:0007669"/>
    <property type="project" value="TreeGrafter"/>
</dbReference>
<evidence type="ECO:0000256" key="5">
    <source>
        <dbReference type="ARBA" id="ARBA00022975"/>
    </source>
</evidence>
<feature type="binding site" description="in other chain" evidence="6">
    <location>
        <begin position="125"/>
        <end position="133"/>
    </location>
    <ligand>
        <name>5-phospho-alpha-D-ribose 1-diphosphate</name>
        <dbReference type="ChEBI" id="CHEBI:58017"/>
        <note>ligand shared between dimeric partners</note>
    </ligand>
</feature>
<dbReference type="GO" id="GO:0004588">
    <property type="term" value="F:orotate phosphoribosyltransferase activity"/>
    <property type="evidence" value="ECO:0007669"/>
    <property type="project" value="UniProtKB-UniRule"/>
</dbReference>
<dbReference type="STRING" id="1140003.OMY_01017"/>
<dbReference type="SUPFAM" id="SSF53271">
    <property type="entry name" value="PRTase-like"/>
    <property type="match status" value="1"/>
</dbReference>
<keyword evidence="6" id="KW-0460">Magnesium</keyword>
<dbReference type="OrthoDB" id="9802134at2"/>
<name>S0L5Q1_9ENTE</name>
<dbReference type="eggNOG" id="COG0461">
    <property type="taxonomic scope" value="Bacteria"/>
</dbReference>
<dbReference type="GO" id="GO:0044205">
    <property type="term" value="P:'de novo' UMP biosynthetic process"/>
    <property type="evidence" value="ECO:0007669"/>
    <property type="project" value="UniProtKB-UniRule"/>
</dbReference>
<reference evidence="8 9" key="1">
    <citation type="submission" date="2013-03" db="EMBL/GenBank/DDBJ databases">
        <title>The Genome Sequence of Enterococcus sulfureus ATCC_49903 (PacBio/Illumina hybrid assembly).</title>
        <authorList>
            <consortium name="The Broad Institute Genomics Platform"/>
            <consortium name="The Broad Institute Genome Sequencing Center for Infectious Disease"/>
            <person name="Earl A."/>
            <person name="Russ C."/>
            <person name="Gilmore M."/>
            <person name="Surin D."/>
            <person name="Walker B."/>
            <person name="Young S."/>
            <person name="Zeng Q."/>
            <person name="Gargeya S."/>
            <person name="Fitzgerald M."/>
            <person name="Haas B."/>
            <person name="Abouelleil A."/>
            <person name="Allen A.W."/>
            <person name="Alvarado L."/>
            <person name="Arachchi H.M."/>
            <person name="Berlin A.M."/>
            <person name="Chapman S.B."/>
            <person name="Gainer-Dewar J."/>
            <person name="Goldberg J."/>
            <person name="Griggs A."/>
            <person name="Gujja S."/>
            <person name="Hansen M."/>
            <person name="Howarth C."/>
            <person name="Imamovic A."/>
            <person name="Ireland A."/>
            <person name="Larimer J."/>
            <person name="McCowan C."/>
            <person name="Murphy C."/>
            <person name="Pearson M."/>
            <person name="Poon T.W."/>
            <person name="Priest M."/>
            <person name="Roberts A."/>
            <person name="Saif S."/>
            <person name="Shea T."/>
            <person name="Sisk P."/>
            <person name="Sykes S."/>
            <person name="Wortman J."/>
            <person name="Nusbaum C."/>
            <person name="Birren B."/>
        </authorList>
    </citation>
    <scope>NUCLEOTIDE SEQUENCE [LARGE SCALE GENOMIC DNA]</scope>
    <source>
        <strain evidence="8 9">ATCC 49903</strain>
    </source>
</reference>
<dbReference type="NCBIfam" id="TIGR00336">
    <property type="entry name" value="pyrE"/>
    <property type="match status" value="1"/>
</dbReference>
<gene>
    <name evidence="6" type="primary">pyrE</name>
    <name evidence="8" type="ORF">I573_01661</name>
</gene>
<protein>
    <recommendedName>
        <fullName evidence="2 6">Orotate phosphoribosyltransferase</fullName>
        <shortName evidence="6">OPRT</shortName>
        <shortName evidence="6">OPRTase</shortName>
        <ecNumber evidence="2 6">2.4.2.10</ecNumber>
    </recommendedName>
</protein>
<keyword evidence="4 6" id="KW-0808">Transferase</keyword>
<dbReference type="Proteomes" id="UP000015961">
    <property type="component" value="Unassembled WGS sequence"/>
</dbReference>
<evidence type="ECO:0000256" key="4">
    <source>
        <dbReference type="ARBA" id="ARBA00022679"/>
    </source>
</evidence>
<feature type="domain" description="Phosphoribosyltransferase" evidence="7">
    <location>
        <begin position="54"/>
        <end position="159"/>
    </location>
</feature>
<dbReference type="EMBL" id="ASWO01000005">
    <property type="protein sequence ID" value="EOT83936.1"/>
    <property type="molecule type" value="Genomic_DNA"/>
</dbReference>
<feature type="binding site" evidence="6">
    <location>
        <position position="103"/>
    </location>
    <ligand>
        <name>5-phospho-alpha-D-ribose 1-diphosphate</name>
        <dbReference type="ChEBI" id="CHEBI:58017"/>
        <note>ligand shared between dimeric partners</note>
    </ligand>
</feature>
<comment type="caution">
    <text evidence="8">The sequence shown here is derived from an EMBL/GenBank/DDBJ whole genome shotgun (WGS) entry which is preliminary data.</text>
</comment>
<evidence type="ECO:0000259" key="7">
    <source>
        <dbReference type="Pfam" id="PF00156"/>
    </source>
</evidence>